<feature type="domain" description="HNH nuclease" evidence="1">
    <location>
        <begin position="65"/>
        <end position="109"/>
    </location>
</feature>
<proteinExistence type="predicted"/>
<dbReference type="InterPro" id="IPR044925">
    <property type="entry name" value="His-Me_finger_sf"/>
</dbReference>
<dbReference type="InterPro" id="IPR003615">
    <property type="entry name" value="HNH_nuc"/>
</dbReference>
<protein>
    <submittedName>
        <fullName evidence="2">HNH endonuclease</fullName>
    </submittedName>
</protein>
<reference evidence="2" key="1">
    <citation type="submission" date="2022-10" db="EMBL/GenBank/DDBJ databases">
        <authorList>
            <person name="Meaden S."/>
        </authorList>
    </citation>
    <scope>NUCLEOTIDE SEQUENCE</scope>
</reference>
<keyword evidence="2" id="KW-0378">Hydrolase</keyword>
<dbReference type="GO" id="GO:0004519">
    <property type="term" value="F:endonuclease activity"/>
    <property type="evidence" value="ECO:0007669"/>
    <property type="project" value="UniProtKB-KW"/>
</dbReference>
<dbReference type="Pfam" id="PF13392">
    <property type="entry name" value="HNH_3"/>
    <property type="match status" value="1"/>
</dbReference>
<name>A0A9N6ZG67_9CAUD</name>
<evidence type="ECO:0000313" key="2">
    <source>
        <dbReference type="EMBL" id="CAI3971388.1"/>
    </source>
</evidence>
<accession>A0A9N6ZG67</accession>
<organism evidence="2">
    <name type="scientific">Variovorax phage VAC_51</name>
    <dbReference type="NCBI Taxonomy" id="2985242"/>
    <lineage>
        <taxon>Viruses</taxon>
        <taxon>Duplodnaviria</taxon>
        <taxon>Heunggongvirae</taxon>
        <taxon>Uroviricota</taxon>
        <taxon>Caudoviricetes</taxon>
        <taxon>Autographivirales</taxon>
        <taxon>Autoscriptoviridae</taxon>
        <taxon>Trelivelvirus</taxon>
        <taxon>Trelivelvirus VAC51</taxon>
    </lineage>
</organism>
<sequence>MRELAPLIGDYTKDGVLFRAHASTRYAVSECGKVMGRTKRVLKPSRSEYLQVLYKPVGGVWCAFYVHRLIAEVWLGPAPSEDHEVNHKDGDKLNNHKENLEWVTHQQNTLHAVAAGMIHNLPQKGQRGFQCASCRVPRCPRGRSAS</sequence>
<keyword evidence="2" id="KW-0540">Nuclease</keyword>
<gene>
    <name evidence="2" type="ORF">VAC51_00043</name>
</gene>
<keyword evidence="2" id="KW-0255">Endonuclease</keyword>
<dbReference type="EMBL" id="OX359471">
    <property type="protein sequence ID" value="CAI3971388.1"/>
    <property type="molecule type" value="Genomic_DNA"/>
</dbReference>
<dbReference type="SUPFAM" id="SSF54060">
    <property type="entry name" value="His-Me finger endonucleases"/>
    <property type="match status" value="1"/>
</dbReference>
<dbReference type="Gene3D" id="3.90.75.20">
    <property type="match status" value="1"/>
</dbReference>
<evidence type="ECO:0000259" key="1">
    <source>
        <dbReference type="Pfam" id="PF13392"/>
    </source>
</evidence>